<keyword evidence="2" id="KW-0812">Transmembrane</keyword>
<feature type="transmembrane region" description="Helical" evidence="2">
    <location>
        <begin position="6"/>
        <end position="27"/>
    </location>
</feature>
<evidence type="ECO:0000313" key="3">
    <source>
        <dbReference type="EMBL" id="GHD03433.1"/>
    </source>
</evidence>
<reference evidence="3" key="1">
    <citation type="journal article" date="2014" name="Int. J. Syst. Evol. Microbiol.">
        <title>Complete genome sequence of Corynebacterium casei LMG S-19264T (=DSM 44701T), isolated from a smear-ripened cheese.</title>
        <authorList>
            <consortium name="US DOE Joint Genome Institute (JGI-PGF)"/>
            <person name="Walter F."/>
            <person name="Albersmeier A."/>
            <person name="Kalinowski J."/>
            <person name="Ruckert C."/>
        </authorList>
    </citation>
    <scope>NUCLEOTIDE SEQUENCE</scope>
    <source>
        <strain evidence="3">JCM 4637</strain>
    </source>
</reference>
<dbReference type="Proteomes" id="UP000638353">
    <property type="component" value="Unassembled WGS sequence"/>
</dbReference>
<proteinExistence type="predicted"/>
<reference evidence="3" key="2">
    <citation type="submission" date="2020-09" db="EMBL/GenBank/DDBJ databases">
        <authorList>
            <person name="Sun Q."/>
            <person name="Ohkuma M."/>
        </authorList>
    </citation>
    <scope>NUCLEOTIDE SEQUENCE</scope>
    <source>
        <strain evidence="3">JCM 4637</strain>
    </source>
</reference>
<evidence type="ECO:0000313" key="4">
    <source>
        <dbReference type="Proteomes" id="UP000638353"/>
    </source>
</evidence>
<gene>
    <name evidence="3" type="ORF">GCM10010334_51180</name>
</gene>
<evidence type="ECO:0000256" key="1">
    <source>
        <dbReference type="SAM" id="MobiDB-lite"/>
    </source>
</evidence>
<feature type="compositionally biased region" description="Basic and acidic residues" evidence="1">
    <location>
        <begin position="53"/>
        <end position="63"/>
    </location>
</feature>
<dbReference type="EMBL" id="BMVC01000010">
    <property type="protein sequence ID" value="GHD03433.1"/>
    <property type="molecule type" value="Genomic_DNA"/>
</dbReference>
<protein>
    <submittedName>
        <fullName evidence="3">Uncharacterized protein</fullName>
    </submittedName>
</protein>
<keyword evidence="2" id="KW-1133">Transmembrane helix</keyword>
<sequence length="73" mass="7806">MTPVAVAAVVSMSLVNFALVALLFALVSRCMASPRPLVAAQRERIAVPEPDPLDARHGADGSRWKGGWPHEQS</sequence>
<comment type="caution">
    <text evidence="3">The sequence shown here is derived from an EMBL/GenBank/DDBJ whole genome shotgun (WGS) entry which is preliminary data.</text>
</comment>
<keyword evidence="2" id="KW-0472">Membrane</keyword>
<dbReference type="RefSeq" id="WP_189825333.1">
    <property type="nucleotide sequence ID" value="NZ_BMVC01000010.1"/>
</dbReference>
<feature type="region of interest" description="Disordered" evidence="1">
    <location>
        <begin position="49"/>
        <end position="73"/>
    </location>
</feature>
<organism evidence="3 4">
    <name type="scientific">Streptomyces finlayi</name>
    <dbReference type="NCBI Taxonomy" id="67296"/>
    <lineage>
        <taxon>Bacteria</taxon>
        <taxon>Bacillati</taxon>
        <taxon>Actinomycetota</taxon>
        <taxon>Actinomycetes</taxon>
        <taxon>Kitasatosporales</taxon>
        <taxon>Streptomycetaceae</taxon>
        <taxon>Streptomyces</taxon>
    </lineage>
</organism>
<accession>A0A919CC78</accession>
<dbReference type="AlphaFoldDB" id="A0A919CC78"/>
<name>A0A919CC78_9ACTN</name>
<evidence type="ECO:0000256" key="2">
    <source>
        <dbReference type="SAM" id="Phobius"/>
    </source>
</evidence>